<proteinExistence type="predicted"/>
<feature type="domain" description="Peptidase S11 D-alanyl-D-alanine carboxypeptidase A N-terminal" evidence="3">
    <location>
        <begin position="96"/>
        <end position="287"/>
    </location>
</feature>
<reference evidence="4 5" key="1">
    <citation type="submission" date="2019-07" db="EMBL/GenBank/DDBJ databases">
        <title>Full genome sequence of Humibacter sp. WJ7-1.</title>
        <authorList>
            <person name="Im W.-T."/>
        </authorList>
    </citation>
    <scope>NUCLEOTIDE SEQUENCE [LARGE SCALE GENOMIC DNA]</scope>
    <source>
        <strain evidence="4 5">WJ7-1</strain>
    </source>
</reference>
<dbReference type="KEGG" id="huw:FPZ11_02060"/>
<keyword evidence="2" id="KW-0812">Transmembrane</keyword>
<dbReference type="Gene3D" id="3.40.710.10">
    <property type="entry name" value="DD-peptidase/beta-lactamase superfamily"/>
    <property type="match status" value="1"/>
</dbReference>
<evidence type="ECO:0000256" key="1">
    <source>
        <dbReference type="SAM" id="MobiDB-lite"/>
    </source>
</evidence>
<evidence type="ECO:0000256" key="2">
    <source>
        <dbReference type="SAM" id="Phobius"/>
    </source>
</evidence>
<keyword evidence="2" id="KW-1133">Transmembrane helix</keyword>
<dbReference type="RefSeq" id="WP_146317955.1">
    <property type="nucleotide sequence ID" value="NZ_CP042305.1"/>
</dbReference>
<keyword evidence="4" id="KW-0378">Hydrolase</keyword>
<dbReference type="InterPro" id="IPR001967">
    <property type="entry name" value="Peptidase_S11_N"/>
</dbReference>
<dbReference type="EMBL" id="CP042305">
    <property type="protein sequence ID" value="QDZ13737.1"/>
    <property type="molecule type" value="Genomic_DNA"/>
</dbReference>
<dbReference type="OrthoDB" id="5241551at2"/>
<evidence type="ECO:0000313" key="4">
    <source>
        <dbReference type="EMBL" id="QDZ13737.1"/>
    </source>
</evidence>
<evidence type="ECO:0000259" key="3">
    <source>
        <dbReference type="Pfam" id="PF00768"/>
    </source>
</evidence>
<accession>A0A5B8LZF6</accession>
<organism evidence="4 5">
    <name type="scientific">Humibacter ginsenosidimutans</name>
    <dbReference type="NCBI Taxonomy" id="2599293"/>
    <lineage>
        <taxon>Bacteria</taxon>
        <taxon>Bacillati</taxon>
        <taxon>Actinomycetota</taxon>
        <taxon>Actinomycetes</taxon>
        <taxon>Micrococcales</taxon>
        <taxon>Microbacteriaceae</taxon>
        <taxon>Humibacter</taxon>
    </lineage>
</organism>
<dbReference type="SUPFAM" id="SSF56601">
    <property type="entry name" value="beta-lactamase/transpeptidase-like"/>
    <property type="match status" value="1"/>
</dbReference>
<dbReference type="GO" id="GO:0006508">
    <property type="term" value="P:proteolysis"/>
    <property type="evidence" value="ECO:0007669"/>
    <property type="project" value="InterPro"/>
</dbReference>
<dbReference type="Pfam" id="PF00768">
    <property type="entry name" value="Peptidase_S11"/>
    <property type="match status" value="1"/>
</dbReference>
<keyword evidence="4" id="KW-0121">Carboxypeptidase</keyword>
<evidence type="ECO:0000313" key="5">
    <source>
        <dbReference type="Proteomes" id="UP000320216"/>
    </source>
</evidence>
<dbReference type="Proteomes" id="UP000320216">
    <property type="component" value="Chromosome"/>
</dbReference>
<keyword evidence="4" id="KW-0645">Protease</keyword>
<dbReference type="InterPro" id="IPR012338">
    <property type="entry name" value="Beta-lactam/transpept-like"/>
</dbReference>
<keyword evidence="5" id="KW-1185">Reference proteome</keyword>
<keyword evidence="2" id="KW-0472">Membrane</keyword>
<feature type="region of interest" description="Disordered" evidence="1">
    <location>
        <begin position="1"/>
        <end position="20"/>
    </location>
</feature>
<protein>
    <submittedName>
        <fullName evidence="4">D-alanyl-D-alanine carboxypeptidase</fullName>
    </submittedName>
</protein>
<dbReference type="GO" id="GO:0009002">
    <property type="term" value="F:serine-type D-Ala-D-Ala carboxypeptidase activity"/>
    <property type="evidence" value="ECO:0007669"/>
    <property type="project" value="InterPro"/>
</dbReference>
<feature type="transmembrane region" description="Helical" evidence="2">
    <location>
        <begin position="28"/>
        <end position="52"/>
    </location>
</feature>
<sequence length="423" mass="43620">MSAVFPDPAPHDHATAARRRRTARRGRSLLFTALGVVTAAVVYTVLVAIAPLPAAAEAASASTTITPAAVQPAFPTWGSAAVGLVGQDDLLVRNGSMASAPIASMTKTITALVLLDKRPIPAGSDGPTITFTSADVDILQQVWAEDGSWAPVSAGEQLTEKQALTAMLLPSANNYAISLANWGFGSVSAFLTYANSWLASHHFTGTHITDPSGLDPGTVSTPVDLVGIGKLVVANSVLKQIVDTPTATLPGAGTVENGNKLLGQDGVVGIKTGWTDQAGHCLLFAASVTVHGHPLTIVGVVTGAPDYTNLWTDVPTLLTSVEKGFHEVKVGTASSDFGSYRSVWGDSARLKSEKAGGIFVFSNAKISVTVRTAPVTLANPGDAVGTITYAGAGQKFTSTLTVSKAVTDPGLGWRLTHPLLLLP</sequence>
<gene>
    <name evidence="4" type="ORF">FPZ11_02060</name>
</gene>
<dbReference type="AlphaFoldDB" id="A0A5B8LZF6"/>
<name>A0A5B8LZF6_9MICO</name>